<name>A0A173VBY2_9FIRM</name>
<organism evidence="1 2">
    <name type="scientific">Faecalibacterium prausnitzii</name>
    <dbReference type="NCBI Taxonomy" id="853"/>
    <lineage>
        <taxon>Bacteria</taxon>
        <taxon>Bacillati</taxon>
        <taxon>Bacillota</taxon>
        <taxon>Clostridia</taxon>
        <taxon>Eubacteriales</taxon>
        <taxon>Oscillospiraceae</taxon>
        <taxon>Faecalibacterium</taxon>
    </lineage>
</organism>
<dbReference type="OrthoDB" id="1911268at2"/>
<gene>
    <name evidence="1" type="ORF">ERS852582_02774</name>
</gene>
<evidence type="ECO:0000313" key="2">
    <source>
        <dbReference type="Proteomes" id="UP000095649"/>
    </source>
</evidence>
<reference evidence="1 2" key="1">
    <citation type="submission" date="2015-09" db="EMBL/GenBank/DDBJ databases">
        <authorList>
            <consortium name="Pathogen Informatics"/>
        </authorList>
    </citation>
    <scope>NUCLEOTIDE SEQUENCE [LARGE SCALE GENOMIC DNA]</scope>
    <source>
        <strain evidence="1 2">2789STDY5834970</strain>
    </source>
</reference>
<sequence>MKMSEVLLIKLDTNGFERFYNRKMQECGCTVLPISDFRREKYGLSVLRPLQLRQLTPRYLAQYRLIVLFEEPALFLYLKKRIDPSRTKLVLWNWNITNRTWLRGNAPLRRQCENWTFDAVDAKKFGWKLNEQFYFAPEALPVRENADGKAGLTAFSACVDKGRYPMMKEMREALRRQGVATDFCLVSEPLRRYAAEDAAWIKTKGLPYEEFLQHTIQSDIVVEVVQSRQVGITVRALEAMFYHKKLITNNAAIRKTPLYHPCNVLIWEPGAQEKLPAFLQAAYQPLPEAVEKRYTFAAWLDNFLQPGAAD</sequence>
<dbReference type="RefSeq" id="WP_055187041.1">
    <property type="nucleotide sequence ID" value="NZ_CYXN01000048.1"/>
</dbReference>
<dbReference type="AlphaFoldDB" id="A0A173VBY2"/>
<protein>
    <submittedName>
        <fullName evidence="1">Uncharacterized protein</fullName>
    </submittedName>
</protein>
<proteinExistence type="predicted"/>
<dbReference type="EMBL" id="CYXN01000048">
    <property type="protein sequence ID" value="CUN24633.1"/>
    <property type="molecule type" value="Genomic_DNA"/>
</dbReference>
<evidence type="ECO:0000313" key="1">
    <source>
        <dbReference type="EMBL" id="CUN24633.1"/>
    </source>
</evidence>
<accession>A0A173VBY2</accession>
<dbReference type="Proteomes" id="UP000095649">
    <property type="component" value="Unassembled WGS sequence"/>
</dbReference>